<evidence type="ECO:0000256" key="4">
    <source>
        <dbReference type="ARBA" id="ARBA00022454"/>
    </source>
</evidence>
<dbReference type="Gene3D" id="2.60.40.10">
    <property type="entry name" value="Immunoglobulins"/>
    <property type="match status" value="1"/>
</dbReference>
<comment type="subcellular location">
    <subcellularLocation>
        <location evidence="2">Chromosome</location>
        <location evidence="2">Telomere</location>
    </subcellularLocation>
    <subcellularLocation>
        <location evidence="1">Nucleus</location>
    </subcellularLocation>
</comment>
<name>A0A016VG33_9BILA</name>
<feature type="domain" description="MSP" evidence="9">
    <location>
        <begin position="899"/>
        <end position="1021"/>
    </location>
</feature>
<feature type="compositionally biased region" description="Basic and acidic residues" evidence="8">
    <location>
        <begin position="413"/>
        <end position="426"/>
    </location>
</feature>
<comment type="similarity">
    <text evidence="3">Belongs to the telombin family.</text>
</comment>
<dbReference type="PROSITE" id="PS50202">
    <property type="entry name" value="MSP"/>
    <property type="match status" value="1"/>
</dbReference>
<evidence type="ECO:0000256" key="3">
    <source>
        <dbReference type="ARBA" id="ARBA00008442"/>
    </source>
</evidence>
<dbReference type="InterPro" id="IPR012340">
    <property type="entry name" value="NA-bd_OB-fold"/>
</dbReference>
<dbReference type="GO" id="GO:0000781">
    <property type="term" value="C:chromosome, telomeric region"/>
    <property type="evidence" value="ECO:0007669"/>
    <property type="project" value="UniProtKB-SubCell"/>
</dbReference>
<dbReference type="InterPro" id="IPR013783">
    <property type="entry name" value="Ig-like_fold"/>
</dbReference>
<evidence type="ECO:0000259" key="9">
    <source>
        <dbReference type="PROSITE" id="PS50202"/>
    </source>
</evidence>
<keyword evidence="11" id="KW-1185">Reference proteome</keyword>
<gene>
    <name evidence="10" type="primary">Acey_s0010.g1051</name>
    <name evidence="10" type="ORF">Y032_0010g1051</name>
</gene>
<evidence type="ECO:0000256" key="1">
    <source>
        <dbReference type="ARBA" id="ARBA00004123"/>
    </source>
</evidence>
<dbReference type="InterPro" id="IPR032042">
    <property type="entry name" value="POT1PC"/>
</dbReference>
<dbReference type="OrthoDB" id="5876805at2759"/>
<dbReference type="PANTHER" id="PTHR22947:SF7">
    <property type="entry name" value="MSP DOMAIN-CONTAINING PROTEIN-RELATED"/>
    <property type="match status" value="1"/>
</dbReference>
<reference evidence="11" key="1">
    <citation type="journal article" date="2015" name="Nat. Genet.">
        <title>The genome and transcriptome of the zoonotic hookworm Ancylostoma ceylanicum identify infection-specific gene families.</title>
        <authorList>
            <person name="Schwarz E.M."/>
            <person name="Hu Y."/>
            <person name="Antoshechkin I."/>
            <person name="Miller M.M."/>
            <person name="Sternberg P.W."/>
            <person name="Aroian R.V."/>
        </authorList>
    </citation>
    <scope>NUCLEOTIDE SEQUENCE</scope>
    <source>
        <strain evidence="11">HY135</strain>
    </source>
</reference>
<dbReference type="SUPFAM" id="SSF49354">
    <property type="entry name" value="PapD-like"/>
    <property type="match status" value="1"/>
</dbReference>
<feature type="compositionally biased region" description="Polar residues" evidence="8">
    <location>
        <begin position="403"/>
        <end position="412"/>
    </location>
</feature>
<dbReference type="InterPro" id="IPR008962">
    <property type="entry name" value="PapD-like_sf"/>
</dbReference>
<dbReference type="InterPro" id="IPR051774">
    <property type="entry name" value="Sperm-specific_class_P"/>
</dbReference>
<dbReference type="Proteomes" id="UP000024635">
    <property type="component" value="Unassembled WGS sequence"/>
</dbReference>
<keyword evidence="5" id="KW-0779">Telomere</keyword>
<dbReference type="SUPFAM" id="SSF50249">
    <property type="entry name" value="Nucleic acid-binding proteins"/>
    <property type="match status" value="2"/>
</dbReference>
<evidence type="ECO:0000256" key="5">
    <source>
        <dbReference type="ARBA" id="ARBA00022895"/>
    </source>
</evidence>
<keyword evidence="4" id="KW-0158">Chromosome</keyword>
<sequence length="1021" mass="112186">MPPKRRSEPEYNYTRLRDLPDSGRVYVYGVVKSVSDTDFGGPVIEIQDEHASAIVKVKKESSRYFFNLQVNDILRIHRAEIVSHGDGLALLVDVSNAGCHAVAWRGDSSKPHITTSKTYTTTDNDLARVASLRKLIRADDPVEVVDNGVYEVPGAVADQPCGNAQAEAAATPSAERKAVQIKKRGTAEDVPNAMDIPRLGSRFFNFYAQVLGVYKGKGDPFVVFVRVWDGTRPRFPVYRNMFHADAQSIETTYCEISPTLYCAIEAFTIDICCYGDWAKKAATLQLGDVIHLCNIRNYTSQSNGFSSVTMHEGGAQFGRALEVLDENNPKHFEISKQCADSLSRNFGPSFALPGSSSAVDLTPIVPENVVAQSTPTFSKDDAMMIAKDEPFSPKRERRISIKLTGSSNFSSEASREVVDGEQRDDQIVQEPVEELAPDTPPTSVPPSKGSSGVLVEVNTNVSVVGDTPDEEAQAMSTRKTPRRPFAQKGNKMSPTPKRRCERGVGVSALEVSEQETNEITESPELGAQDIFSPSTSKQFEQASLSAEKASPERRKSKRTSADGSTPRKHVFVSLKRSRKRNVEDQEAIIEESPDEQVAAVTEEENMEEEIFEAALNDEAAFVDAAVEDAGFAEEFATKLREVFFKSEFKGYLAELRRPEVLPYSLSEEIEEILRLNVGSRVCIGNFAEPCVEVLKEPDYLRKALVFTATCITCSDEVIVNKGSKTWCSKCFAERKQLSQVLYSYRITVPVVYRRSNGSAAKLLMEIAREEWAAFPTSGDLFSQSSVLELFLENDLRKFAVRLNHMIRFAEAVMKRRRISVVDAKIFDLCREDGSLTLFVDECVFALRDRAVKTGNAQCAGGFRSIVVYALWGSKLLGAKLTQSDRLLETYDRSGEAIGFIFVQSGMSLTADPPAGTVPAAGGVLTHNLVNGGGERLVFKVKSSNNTEYRVKPVYGFVIPGTATPLEITRLVMGVGCGGLTAVSKSTRRDRAAYDGIVAAVAKLGFLGSGPSHFMSTTKKTN</sequence>
<proteinExistence type="inferred from homology"/>
<evidence type="ECO:0000256" key="6">
    <source>
        <dbReference type="ARBA" id="ARBA00023125"/>
    </source>
</evidence>
<feature type="region of interest" description="Disordered" evidence="8">
    <location>
        <begin position="396"/>
        <end position="570"/>
    </location>
</feature>
<evidence type="ECO:0000256" key="8">
    <source>
        <dbReference type="SAM" id="MobiDB-lite"/>
    </source>
</evidence>
<protein>
    <recommendedName>
        <fullName evidence="9">MSP domain-containing protein</fullName>
    </recommendedName>
</protein>
<dbReference type="InterPro" id="IPR000535">
    <property type="entry name" value="MSP_dom"/>
</dbReference>
<comment type="caution">
    <text evidence="10">The sequence shown here is derived from an EMBL/GenBank/DDBJ whole genome shotgun (WGS) entry which is preliminary data.</text>
</comment>
<evidence type="ECO:0000313" key="10">
    <source>
        <dbReference type="EMBL" id="EYC26261.1"/>
    </source>
</evidence>
<keyword evidence="7" id="KW-0539">Nucleus</keyword>
<feature type="compositionally biased region" description="Low complexity" evidence="8">
    <location>
        <begin position="453"/>
        <end position="464"/>
    </location>
</feature>
<dbReference type="Pfam" id="PF16686">
    <property type="entry name" value="POT1PC"/>
    <property type="match status" value="1"/>
</dbReference>
<dbReference type="GO" id="GO:0043047">
    <property type="term" value="F:single-stranded telomeric DNA binding"/>
    <property type="evidence" value="ECO:0007669"/>
    <property type="project" value="InterPro"/>
</dbReference>
<organism evidence="10 11">
    <name type="scientific">Ancylostoma ceylanicum</name>
    <dbReference type="NCBI Taxonomy" id="53326"/>
    <lineage>
        <taxon>Eukaryota</taxon>
        <taxon>Metazoa</taxon>
        <taxon>Ecdysozoa</taxon>
        <taxon>Nematoda</taxon>
        <taxon>Chromadorea</taxon>
        <taxon>Rhabditida</taxon>
        <taxon>Rhabditina</taxon>
        <taxon>Rhabditomorpha</taxon>
        <taxon>Strongyloidea</taxon>
        <taxon>Ancylostomatidae</taxon>
        <taxon>Ancylostomatinae</taxon>
        <taxon>Ancylostoma</taxon>
    </lineage>
</organism>
<evidence type="ECO:0000256" key="2">
    <source>
        <dbReference type="ARBA" id="ARBA00004574"/>
    </source>
</evidence>
<feature type="compositionally biased region" description="Polar residues" evidence="8">
    <location>
        <begin position="531"/>
        <end position="544"/>
    </location>
</feature>
<dbReference type="Pfam" id="PF00635">
    <property type="entry name" value="Motile_Sperm"/>
    <property type="match status" value="1"/>
</dbReference>
<evidence type="ECO:0000256" key="7">
    <source>
        <dbReference type="ARBA" id="ARBA00023242"/>
    </source>
</evidence>
<accession>A0A016VG33</accession>
<keyword evidence="6" id="KW-0238">DNA-binding</keyword>
<dbReference type="GO" id="GO:0005634">
    <property type="term" value="C:nucleus"/>
    <property type="evidence" value="ECO:0007669"/>
    <property type="project" value="UniProtKB-SubCell"/>
</dbReference>
<dbReference type="AlphaFoldDB" id="A0A016VG33"/>
<dbReference type="STRING" id="53326.A0A016VG33"/>
<dbReference type="Gene3D" id="2.40.50.140">
    <property type="entry name" value="Nucleic acid-binding proteins"/>
    <property type="match status" value="2"/>
</dbReference>
<dbReference type="EMBL" id="JARK01001346">
    <property type="protein sequence ID" value="EYC26261.1"/>
    <property type="molecule type" value="Genomic_DNA"/>
</dbReference>
<evidence type="ECO:0000313" key="11">
    <source>
        <dbReference type="Proteomes" id="UP000024635"/>
    </source>
</evidence>
<dbReference type="PANTHER" id="PTHR22947">
    <property type="entry name" value="MAJOR SPERM PROTEIN"/>
    <property type="match status" value="1"/>
</dbReference>